<evidence type="ECO:0000313" key="1">
    <source>
        <dbReference type="EnsemblMetazoa" id="XP_019863672.1"/>
    </source>
</evidence>
<reference evidence="2" key="1">
    <citation type="journal article" date="2010" name="Nature">
        <title>The Amphimedon queenslandica genome and the evolution of animal complexity.</title>
        <authorList>
            <person name="Srivastava M."/>
            <person name="Simakov O."/>
            <person name="Chapman J."/>
            <person name="Fahey B."/>
            <person name="Gauthier M.E."/>
            <person name="Mitros T."/>
            <person name="Richards G.S."/>
            <person name="Conaco C."/>
            <person name="Dacre M."/>
            <person name="Hellsten U."/>
            <person name="Larroux C."/>
            <person name="Putnam N.H."/>
            <person name="Stanke M."/>
            <person name="Adamska M."/>
            <person name="Darling A."/>
            <person name="Degnan S.M."/>
            <person name="Oakley T.H."/>
            <person name="Plachetzki D.C."/>
            <person name="Zhai Y."/>
            <person name="Adamski M."/>
            <person name="Calcino A."/>
            <person name="Cummins S.F."/>
            <person name="Goodstein D.M."/>
            <person name="Harris C."/>
            <person name="Jackson D.J."/>
            <person name="Leys S.P."/>
            <person name="Shu S."/>
            <person name="Woodcroft B.J."/>
            <person name="Vervoort M."/>
            <person name="Kosik K.S."/>
            <person name="Manning G."/>
            <person name="Degnan B.M."/>
            <person name="Rokhsar D.S."/>
        </authorList>
    </citation>
    <scope>NUCLEOTIDE SEQUENCE [LARGE SCALE GENOMIC DNA]</scope>
</reference>
<evidence type="ECO:0000313" key="2">
    <source>
        <dbReference type="Proteomes" id="UP000007879"/>
    </source>
</evidence>
<dbReference type="RefSeq" id="XP_019863672.1">
    <property type="nucleotide sequence ID" value="XM_020008113.1"/>
</dbReference>
<dbReference type="PANTHER" id="PTHR45943">
    <property type="entry name" value="E3 UBIQUITIN-PROTEIN LIGASE MYCBP2"/>
    <property type="match status" value="1"/>
</dbReference>
<dbReference type="Proteomes" id="UP000007879">
    <property type="component" value="Unassembled WGS sequence"/>
</dbReference>
<dbReference type="PANTHER" id="PTHR45943:SF1">
    <property type="entry name" value="E3 UBIQUITIN-PROTEIN LIGASE MYCBP2"/>
    <property type="match status" value="1"/>
</dbReference>
<dbReference type="KEGG" id="aqu:109592736"/>
<keyword evidence="2" id="KW-1185">Reference proteome</keyword>
<protein>
    <submittedName>
        <fullName evidence="1">Uncharacterized protein</fullName>
    </submittedName>
</protein>
<sequence length="163" mass="17612">MTDVTVLPPLGYSAIAEAVNSASTINQLGLLDCLLAVIAKALSVQVKVKGRGSNILQKLTGDSTITAAVTLAALKNPKPVAGETHVRPLRWYLQGSIEQEVAIEIVKLLKDMTKSVLKGHWKDYAKSAIGQAVLHLTKVNEEARNADPGMYSHTVREGEREEE</sequence>
<dbReference type="GO" id="GO:0061630">
    <property type="term" value="F:ubiquitin protein ligase activity"/>
    <property type="evidence" value="ECO:0007669"/>
    <property type="project" value="TreeGrafter"/>
</dbReference>
<dbReference type="EnsemblMetazoa" id="XM_020008113.1">
    <property type="protein sequence ID" value="XP_019863672.1"/>
    <property type="gene ID" value="LOC109592736"/>
</dbReference>
<accession>A0AAN0K3E6</accession>
<dbReference type="GO" id="GO:0005634">
    <property type="term" value="C:nucleus"/>
    <property type="evidence" value="ECO:0007669"/>
    <property type="project" value="TreeGrafter"/>
</dbReference>
<reference evidence="1" key="2">
    <citation type="submission" date="2024-06" db="UniProtKB">
        <authorList>
            <consortium name="EnsemblMetazoa"/>
        </authorList>
    </citation>
    <scope>IDENTIFICATION</scope>
</reference>
<dbReference type="AlphaFoldDB" id="A0AAN0K3E6"/>
<dbReference type="GeneID" id="109592736"/>
<organism evidence="1 2">
    <name type="scientific">Amphimedon queenslandica</name>
    <name type="common">Sponge</name>
    <dbReference type="NCBI Taxonomy" id="400682"/>
    <lineage>
        <taxon>Eukaryota</taxon>
        <taxon>Metazoa</taxon>
        <taxon>Porifera</taxon>
        <taxon>Demospongiae</taxon>
        <taxon>Heteroscleromorpha</taxon>
        <taxon>Haplosclerida</taxon>
        <taxon>Niphatidae</taxon>
        <taxon>Amphimedon</taxon>
    </lineage>
</organism>
<proteinExistence type="predicted"/>
<dbReference type="GO" id="GO:0005886">
    <property type="term" value="C:plasma membrane"/>
    <property type="evidence" value="ECO:0007669"/>
    <property type="project" value="TreeGrafter"/>
</dbReference>
<name>A0AAN0K3E6_AMPQE</name>